<keyword evidence="2" id="KW-1185">Reference proteome</keyword>
<sequence length="109" mass="11841">MSVVTATGALLSCGSDAYSDNNVLLCPSTLRTADVRKYAKNITLRLANSSVFEVAARQELVPDVHHQRQLGVQAPVELMSSAIRTCMYLIVCSIRFMPSTTAKATTLLH</sequence>
<reference evidence="1" key="3">
    <citation type="submission" date="2022-06" db="UniProtKB">
        <authorList>
            <consortium name="EnsemblPlants"/>
        </authorList>
    </citation>
    <scope>IDENTIFICATION</scope>
</reference>
<name>A0A8R7P729_TRIUA</name>
<protein>
    <submittedName>
        <fullName evidence="1">Uncharacterized protein</fullName>
    </submittedName>
</protein>
<dbReference type="AlphaFoldDB" id="A0A8R7P729"/>
<dbReference type="Gramene" id="TuG1812G0100001910.01.T01">
    <property type="protein sequence ID" value="TuG1812G0100001910.01.T01"/>
    <property type="gene ID" value="TuG1812G0100001910.01"/>
</dbReference>
<evidence type="ECO:0000313" key="2">
    <source>
        <dbReference type="Proteomes" id="UP000015106"/>
    </source>
</evidence>
<proteinExistence type="predicted"/>
<dbReference type="EnsemblPlants" id="TuG1812G0100001910.01.T03">
    <property type="protein sequence ID" value="TuG1812G0100001910.01.T03"/>
    <property type="gene ID" value="TuG1812G0100001910.01"/>
</dbReference>
<accession>A0A8R7P729</accession>
<dbReference type="EnsemblPlants" id="TuG1812G0100001910.01.T01">
    <property type="protein sequence ID" value="TuG1812G0100001910.01.T01"/>
    <property type="gene ID" value="TuG1812G0100001910.01"/>
</dbReference>
<dbReference type="Gramene" id="TuG1812G0100001910.01.T06">
    <property type="protein sequence ID" value="TuG1812G0100001910.01.T06"/>
    <property type="gene ID" value="TuG1812G0100001910.01"/>
</dbReference>
<organism evidence="1 2">
    <name type="scientific">Triticum urartu</name>
    <name type="common">Red wild einkorn</name>
    <name type="synonym">Crithodium urartu</name>
    <dbReference type="NCBI Taxonomy" id="4572"/>
    <lineage>
        <taxon>Eukaryota</taxon>
        <taxon>Viridiplantae</taxon>
        <taxon>Streptophyta</taxon>
        <taxon>Embryophyta</taxon>
        <taxon>Tracheophyta</taxon>
        <taxon>Spermatophyta</taxon>
        <taxon>Magnoliopsida</taxon>
        <taxon>Liliopsida</taxon>
        <taxon>Poales</taxon>
        <taxon>Poaceae</taxon>
        <taxon>BOP clade</taxon>
        <taxon>Pooideae</taxon>
        <taxon>Triticodae</taxon>
        <taxon>Triticeae</taxon>
        <taxon>Triticinae</taxon>
        <taxon>Triticum</taxon>
    </lineage>
</organism>
<evidence type="ECO:0000313" key="1">
    <source>
        <dbReference type="EnsemblPlants" id="TuG1812G0100001910.01.T03"/>
    </source>
</evidence>
<dbReference type="Gramene" id="TuG1812G0100001910.01.T03">
    <property type="protein sequence ID" value="TuG1812G0100001910.01.T03"/>
    <property type="gene ID" value="TuG1812G0100001910.01"/>
</dbReference>
<reference evidence="2" key="1">
    <citation type="journal article" date="2013" name="Nature">
        <title>Draft genome of the wheat A-genome progenitor Triticum urartu.</title>
        <authorList>
            <person name="Ling H.Q."/>
            <person name="Zhao S."/>
            <person name="Liu D."/>
            <person name="Wang J."/>
            <person name="Sun H."/>
            <person name="Zhang C."/>
            <person name="Fan H."/>
            <person name="Li D."/>
            <person name="Dong L."/>
            <person name="Tao Y."/>
            <person name="Gao C."/>
            <person name="Wu H."/>
            <person name="Li Y."/>
            <person name="Cui Y."/>
            <person name="Guo X."/>
            <person name="Zheng S."/>
            <person name="Wang B."/>
            <person name="Yu K."/>
            <person name="Liang Q."/>
            <person name="Yang W."/>
            <person name="Lou X."/>
            <person name="Chen J."/>
            <person name="Feng M."/>
            <person name="Jian J."/>
            <person name="Zhang X."/>
            <person name="Luo G."/>
            <person name="Jiang Y."/>
            <person name="Liu J."/>
            <person name="Wang Z."/>
            <person name="Sha Y."/>
            <person name="Zhang B."/>
            <person name="Wu H."/>
            <person name="Tang D."/>
            <person name="Shen Q."/>
            <person name="Xue P."/>
            <person name="Zou S."/>
            <person name="Wang X."/>
            <person name="Liu X."/>
            <person name="Wang F."/>
            <person name="Yang Y."/>
            <person name="An X."/>
            <person name="Dong Z."/>
            <person name="Zhang K."/>
            <person name="Zhang X."/>
            <person name="Luo M.C."/>
            <person name="Dvorak J."/>
            <person name="Tong Y."/>
            <person name="Wang J."/>
            <person name="Yang H."/>
            <person name="Li Z."/>
            <person name="Wang D."/>
            <person name="Zhang A."/>
            <person name="Wang J."/>
        </authorList>
    </citation>
    <scope>NUCLEOTIDE SEQUENCE</scope>
    <source>
        <strain evidence="2">cv. G1812</strain>
    </source>
</reference>
<dbReference type="EnsemblPlants" id="TuG1812G0100001910.01.T06">
    <property type="protein sequence ID" value="TuG1812G0100001910.01.T06"/>
    <property type="gene ID" value="TuG1812G0100001910.01"/>
</dbReference>
<reference evidence="1" key="2">
    <citation type="submission" date="2018-03" db="EMBL/GenBank/DDBJ databases">
        <title>The Triticum urartu genome reveals the dynamic nature of wheat genome evolution.</title>
        <authorList>
            <person name="Ling H."/>
            <person name="Ma B."/>
            <person name="Shi X."/>
            <person name="Liu H."/>
            <person name="Dong L."/>
            <person name="Sun H."/>
            <person name="Cao Y."/>
            <person name="Gao Q."/>
            <person name="Zheng S."/>
            <person name="Li Y."/>
            <person name="Yu Y."/>
            <person name="Du H."/>
            <person name="Qi M."/>
            <person name="Li Y."/>
            <person name="Yu H."/>
            <person name="Cui Y."/>
            <person name="Wang N."/>
            <person name="Chen C."/>
            <person name="Wu H."/>
            <person name="Zhao Y."/>
            <person name="Zhang J."/>
            <person name="Li Y."/>
            <person name="Zhou W."/>
            <person name="Zhang B."/>
            <person name="Hu W."/>
            <person name="Eijk M."/>
            <person name="Tang J."/>
            <person name="Witsenboer H."/>
            <person name="Zhao S."/>
            <person name="Li Z."/>
            <person name="Zhang A."/>
            <person name="Wang D."/>
            <person name="Liang C."/>
        </authorList>
    </citation>
    <scope>NUCLEOTIDE SEQUENCE [LARGE SCALE GENOMIC DNA]</scope>
    <source>
        <strain evidence="1">cv. G1812</strain>
    </source>
</reference>
<dbReference type="Proteomes" id="UP000015106">
    <property type="component" value="Chromosome 1"/>
</dbReference>